<protein>
    <recommendedName>
        <fullName evidence="9">1-deoxy-D-xylulose 5-phosphate reductoisomerase</fullName>
        <shortName evidence="9">DXP reductoisomerase</shortName>
        <ecNumber evidence="9">1.1.1.267</ecNumber>
    </recommendedName>
    <alternativeName>
        <fullName evidence="9">1-deoxyxylulose-5-phosphate reductoisomerase</fullName>
    </alternativeName>
    <alternativeName>
        <fullName evidence="9">2-C-methyl-D-erythritol 4-phosphate synthase</fullName>
    </alternativeName>
</protein>
<dbReference type="InterPro" id="IPR013644">
    <property type="entry name" value="DXP_reductoisomerase_C"/>
</dbReference>
<feature type="binding site" evidence="9">
    <location>
        <position position="11"/>
    </location>
    <ligand>
        <name>NADPH</name>
        <dbReference type="ChEBI" id="CHEBI:57783"/>
    </ligand>
</feature>
<keyword evidence="3 9" id="KW-0479">Metal-binding</keyword>
<dbReference type="EC" id="1.1.1.267" evidence="9"/>
<feature type="binding site" evidence="9">
    <location>
        <position position="198"/>
    </location>
    <ligand>
        <name>NADPH</name>
        <dbReference type="ChEBI" id="CHEBI:57783"/>
    </ligand>
</feature>
<dbReference type="HAMAP" id="MF_00183">
    <property type="entry name" value="DXP_reductoisom"/>
    <property type="match status" value="1"/>
</dbReference>
<feature type="binding site" evidence="9">
    <location>
        <position position="38"/>
    </location>
    <ligand>
        <name>NADPH</name>
        <dbReference type="ChEBI" id="CHEBI:57783"/>
    </ligand>
</feature>
<gene>
    <name evidence="9 13" type="primary">dxr</name>
    <name evidence="13" type="ORF">H9737_04210</name>
</gene>
<feature type="binding site" evidence="9">
    <location>
        <position position="210"/>
    </location>
    <ligand>
        <name>1-deoxy-D-xylulose 5-phosphate</name>
        <dbReference type="ChEBI" id="CHEBI:57792"/>
    </ligand>
</feature>
<evidence type="ECO:0000256" key="3">
    <source>
        <dbReference type="ARBA" id="ARBA00022723"/>
    </source>
</evidence>
<evidence type="ECO:0000259" key="12">
    <source>
        <dbReference type="Pfam" id="PF13288"/>
    </source>
</evidence>
<feature type="binding site" evidence="9">
    <location>
        <position position="143"/>
    </location>
    <ligand>
        <name>Mn(2+)</name>
        <dbReference type="ChEBI" id="CHEBI:29035"/>
    </ligand>
</feature>
<evidence type="ECO:0000259" key="10">
    <source>
        <dbReference type="Pfam" id="PF02670"/>
    </source>
</evidence>
<dbReference type="PANTHER" id="PTHR30525:SF0">
    <property type="entry name" value="1-DEOXY-D-XYLULOSE 5-PHOSPHATE REDUCTOISOMERASE, CHLOROPLASTIC"/>
    <property type="match status" value="1"/>
</dbReference>
<feature type="binding site" evidence="9">
    <location>
        <position position="145"/>
    </location>
    <ligand>
        <name>1-deoxy-D-xylulose 5-phosphate</name>
        <dbReference type="ChEBI" id="CHEBI:57792"/>
    </ligand>
</feature>
<dbReference type="Pfam" id="PF13288">
    <property type="entry name" value="DXPR_C"/>
    <property type="match status" value="1"/>
</dbReference>
<dbReference type="InterPro" id="IPR036169">
    <property type="entry name" value="DXPR_C_sf"/>
</dbReference>
<dbReference type="GO" id="GO:0070402">
    <property type="term" value="F:NADPH binding"/>
    <property type="evidence" value="ECO:0007669"/>
    <property type="project" value="InterPro"/>
</dbReference>
<dbReference type="GO" id="GO:0030145">
    <property type="term" value="F:manganese ion binding"/>
    <property type="evidence" value="ECO:0007669"/>
    <property type="project" value="TreeGrafter"/>
</dbReference>
<keyword evidence="9" id="KW-0460">Magnesium</keyword>
<reference evidence="13" key="2">
    <citation type="submission" date="2021-04" db="EMBL/GenBank/DDBJ databases">
        <authorList>
            <person name="Gilroy R."/>
        </authorList>
    </citation>
    <scope>NUCLEOTIDE SEQUENCE</scope>
    <source>
        <strain evidence="13">26628</strain>
    </source>
</reference>
<evidence type="ECO:0000313" key="13">
    <source>
        <dbReference type="EMBL" id="HIX46878.1"/>
    </source>
</evidence>
<feature type="domain" description="DXP reductoisomerase C-terminal" evidence="12">
    <location>
        <begin position="254"/>
        <end position="369"/>
    </location>
</feature>
<keyword evidence="7 9" id="KW-0414">Isoprene biosynthesis</keyword>
<keyword evidence="6 9" id="KW-0464">Manganese</keyword>
<evidence type="ECO:0000256" key="2">
    <source>
        <dbReference type="ARBA" id="ARBA00006825"/>
    </source>
</evidence>
<evidence type="ECO:0000256" key="7">
    <source>
        <dbReference type="ARBA" id="ARBA00023229"/>
    </source>
</evidence>
<feature type="binding site" evidence="9">
    <location>
        <position position="211"/>
    </location>
    <ligand>
        <name>1-deoxy-D-xylulose 5-phosphate</name>
        <dbReference type="ChEBI" id="CHEBI:57792"/>
    </ligand>
</feature>
<dbReference type="Gene3D" id="1.10.1740.10">
    <property type="match status" value="1"/>
</dbReference>
<feature type="binding site" evidence="9">
    <location>
        <position position="169"/>
    </location>
    <ligand>
        <name>1-deoxy-D-xylulose 5-phosphate</name>
        <dbReference type="ChEBI" id="CHEBI:57792"/>
    </ligand>
</feature>
<feature type="binding site" evidence="9">
    <location>
        <position position="117"/>
    </location>
    <ligand>
        <name>NADPH</name>
        <dbReference type="ChEBI" id="CHEBI:57783"/>
    </ligand>
</feature>
<dbReference type="SUPFAM" id="SSF55347">
    <property type="entry name" value="Glyceraldehyde-3-phosphate dehydrogenase-like, C-terminal domain"/>
    <property type="match status" value="1"/>
</dbReference>
<comment type="similarity">
    <text evidence="2 9">Belongs to the DXR family.</text>
</comment>
<dbReference type="NCBIfam" id="TIGR00243">
    <property type="entry name" value="Dxr"/>
    <property type="match status" value="1"/>
</dbReference>
<feature type="binding site" evidence="9">
    <location>
        <position position="10"/>
    </location>
    <ligand>
        <name>NADPH</name>
        <dbReference type="ChEBI" id="CHEBI:57783"/>
    </ligand>
</feature>
<keyword evidence="5 9" id="KW-0560">Oxidoreductase</keyword>
<dbReference type="Gene3D" id="3.40.50.720">
    <property type="entry name" value="NAD(P)-binding Rossmann-like Domain"/>
    <property type="match status" value="1"/>
</dbReference>
<dbReference type="PANTHER" id="PTHR30525">
    <property type="entry name" value="1-DEOXY-D-XYLULOSE 5-PHOSPHATE REDUCTOISOMERASE"/>
    <property type="match status" value="1"/>
</dbReference>
<dbReference type="SUPFAM" id="SSF69055">
    <property type="entry name" value="1-deoxy-D-xylulose-5-phosphate reductoisomerase, C-terminal domain"/>
    <property type="match status" value="1"/>
</dbReference>
<evidence type="ECO:0000256" key="8">
    <source>
        <dbReference type="ARBA" id="ARBA00048543"/>
    </source>
</evidence>
<feature type="binding site" evidence="9">
    <location>
        <position position="13"/>
    </location>
    <ligand>
        <name>NADPH</name>
        <dbReference type="ChEBI" id="CHEBI:57783"/>
    </ligand>
</feature>
<dbReference type="Proteomes" id="UP000824249">
    <property type="component" value="Unassembled WGS sequence"/>
</dbReference>
<dbReference type="Pfam" id="PF02670">
    <property type="entry name" value="DXP_reductoisom"/>
    <property type="match status" value="1"/>
</dbReference>
<dbReference type="InterPro" id="IPR003821">
    <property type="entry name" value="DXP_reductoisomerase"/>
</dbReference>
<feature type="binding site" evidence="9">
    <location>
        <position position="214"/>
    </location>
    <ligand>
        <name>Mn(2+)</name>
        <dbReference type="ChEBI" id="CHEBI:29035"/>
    </ligand>
</feature>
<keyword evidence="4 9" id="KW-0521">NADP</keyword>
<comment type="cofactor">
    <cofactor evidence="9">
        <name>Mg(2+)</name>
        <dbReference type="ChEBI" id="CHEBI:18420"/>
    </cofactor>
    <cofactor evidence="9">
        <name>Mn(2+)</name>
        <dbReference type="ChEBI" id="CHEBI:29035"/>
    </cofactor>
</comment>
<evidence type="ECO:0000256" key="9">
    <source>
        <dbReference type="HAMAP-Rule" id="MF_00183"/>
    </source>
</evidence>
<sequence>MKKIAVIGSTGSIGRQALAVAARYPERFCVTALAAHANERLLAEQAAAVRPAFAALRAEGEAVAMPAGVRFARGEGAFEEACAFADADIVLVAVSGFAGLKATLLAVGAGKDVALANKESLVVGGTLVLRRARERGVRILPVDSEHSAIWQCLHFDRTAPFRRILLTASGGALRDLPLEALPSVTAREALAHPNWKMGPKITLDCATMLNKGFEVIEAMHLFGASLSQIEVLVHRESIVHSMVEFADGAVLAQMGMPSMELPIQLALTYPERLDCALPRVDFAALGALTFAAVDEARYPCFRLALESAKRGGGYPCALNAAGEVAAEAFLGGRIRYTQIAPVIEASLDAPWPDARSYGELAALDAAVRARARSLLPSQ</sequence>
<comment type="catalytic activity">
    <reaction evidence="8">
        <text>2-C-methyl-D-erythritol 4-phosphate + NADP(+) = 1-deoxy-D-xylulose 5-phosphate + NADPH + H(+)</text>
        <dbReference type="Rhea" id="RHEA:13717"/>
        <dbReference type="ChEBI" id="CHEBI:15378"/>
        <dbReference type="ChEBI" id="CHEBI:57783"/>
        <dbReference type="ChEBI" id="CHEBI:57792"/>
        <dbReference type="ChEBI" id="CHEBI:58262"/>
        <dbReference type="ChEBI" id="CHEBI:58349"/>
        <dbReference type="EC" id="1.1.1.267"/>
    </reaction>
    <physiologicalReaction direction="right-to-left" evidence="8">
        <dbReference type="Rhea" id="RHEA:13719"/>
    </physiologicalReaction>
</comment>
<accession>A0A9D1VU48</accession>
<name>A0A9D1VU48_9FIRM</name>
<feature type="binding site" evidence="9">
    <location>
        <position position="145"/>
    </location>
    <ligand>
        <name>Mn(2+)</name>
        <dbReference type="ChEBI" id="CHEBI:29035"/>
    </ligand>
</feature>
<feature type="binding site" evidence="9">
    <location>
        <position position="12"/>
    </location>
    <ligand>
        <name>NADPH</name>
        <dbReference type="ChEBI" id="CHEBI:57783"/>
    </ligand>
</feature>
<comment type="caution">
    <text evidence="9">Lacks conserved residue(s) required for the propagation of feature annotation.</text>
</comment>
<evidence type="ECO:0000256" key="4">
    <source>
        <dbReference type="ARBA" id="ARBA00022857"/>
    </source>
</evidence>
<dbReference type="AlphaFoldDB" id="A0A9D1VU48"/>
<feature type="binding site" evidence="9">
    <location>
        <position position="144"/>
    </location>
    <ligand>
        <name>1-deoxy-D-xylulose 5-phosphate</name>
        <dbReference type="ChEBI" id="CHEBI:57792"/>
    </ligand>
</feature>
<feature type="domain" description="1-deoxy-D-xylulose 5-phosphate reductoisomerase C-terminal" evidence="11">
    <location>
        <begin position="139"/>
        <end position="222"/>
    </location>
</feature>
<dbReference type="Pfam" id="PF08436">
    <property type="entry name" value="DXP_redisom_C"/>
    <property type="match status" value="1"/>
</dbReference>
<organism evidence="13 14">
    <name type="scientific">Candidatus Borkfalkia faecigallinarum</name>
    <dbReference type="NCBI Taxonomy" id="2838509"/>
    <lineage>
        <taxon>Bacteria</taxon>
        <taxon>Bacillati</taxon>
        <taxon>Bacillota</taxon>
        <taxon>Clostridia</taxon>
        <taxon>Christensenellales</taxon>
        <taxon>Christensenellaceae</taxon>
        <taxon>Candidatus Borkfalkia</taxon>
    </lineage>
</organism>
<dbReference type="GO" id="GO:0051484">
    <property type="term" value="P:isopentenyl diphosphate biosynthetic process, methylerythritol 4-phosphate pathway involved in terpenoid biosynthetic process"/>
    <property type="evidence" value="ECO:0007669"/>
    <property type="project" value="TreeGrafter"/>
</dbReference>
<dbReference type="SUPFAM" id="SSF51735">
    <property type="entry name" value="NAD(P)-binding Rossmann-fold domains"/>
    <property type="match status" value="1"/>
</dbReference>
<feature type="binding site" evidence="9">
    <location>
        <position position="118"/>
    </location>
    <ligand>
        <name>1-deoxy-D-xylulose 5-phosphate</name>
        <dbReference type="ChEBI" id="CHEBI:57792"/>
    </ligand>
</feature>
<reference evidence="13" key="1">
    <citation type="journal article" date="2021" name="PeerJ">
        <title>Extensive microbial diversity within the chicken gut microbiome revealed by metagenomics and culture.</title>
        <authorList>
            <person name="Gilroy R."/>
            <person name="Ravi A."/>
            <person name="Getino M."/>
            <person name="Pursley I."/>
            <person name="Horton D.L."/>
            <person name="Alikhan N.F."/>
            <person name="Baker D."/>
            <person name="Gharbi K."/>
            <person name="Hall N."/>
            <person name="Watson M."/>
            <person name="Adriaenssens E.M."/>
            <person name="Foster-Nyarko E."/>
            <person name="Jarju S."/>
            <person name="Secka A."/>
            <person name="Antonio M."/>
            <person name="Oren A."/>
            <person name="Chaudhuri R.R."/>
            <person name="La Ragione R."/>
            <person name="Hildebrand F."/>
            <person name="Pallen M.J."/>
        </authorList>
    </citation>
    <scope>NUCLEOTIDE SEQUENCE</scope>
    <source>
        <strain evidence="13">26628</strain>
    </source>
</reference>
<feature type="domain" description="1-deoxy-D-xylulose 5-phosphate reductoisomerase N-terminal" evidence="10">
    <location>
        <begin position="4"/>
        <end position="125"/>
    </location>
</feature>
<dbReference type="InterPro" id="IPR026877">
    <property type="entry name" value="DXPR_C"/>
</dbReference>
<comment type="caution">
    <text evidence="13">The sequence shown here is derived from an EMBL/GenBank/DDBJ whole genome shotgun (WGS) entry which is preliminary data.</text>
</comment>
<evidence type="ECO:0000256" key="6">
    <source>
        <dbReference type="ARBA" id="ARBA00023211"/>
    </source>
</evidence>
<dbReference type="GO" id="GO:0030604">
    <property type="term" value="F:1-deoxy-D-xylulose-5-phosphate reductoisomerase activity"/>
    <property type="evidence" value="ECO:0007669"/>
    <property type="project" value="UniProtKB-UniRule"/>
</dbReference>
<feature type="binding site" evidence="9">
    <location>
        <position position="192"/>
    </location>
    <ligand>
        <name>1-deoxy-D-xylulose 5-phosphate</name>
        <dbReference type="ChEBI" id="CHEBI:57792"/>
    </ligand>
</feature>
<feature type="binding site" evidence="9">
    <location>
        <position position="214"/>
    </location>
    <ligand>
        <name>1-deoxy-D-xylulose 5-phosphate</name>
        <dbReference type="ChEBI" id="CHEBI:57792"/>
    </ligand>
</feature>
<dbReference type="InterPro" id="IPR036291">
    <property type="entry name" value="NAD(P)-bd_dom_sf"/>
</dbReference>
<evidence type="ECO:0000256" key="1">
    <source>
        <dbReference type="ARBA" id="ARBA00005094"/>
    </source>
</evidence>
<comment type="pathway">
    <text evidence="1 9">Isoprenoid biosynthesis; isopentenyl diphosphate biosynthesis via DXP pathway; isopentenyl diphosphate from 1-deoxy-D-xylulose 5-phosphate: step 1/6.</text>
</comment>
<dbReference type="InterPro" id="IPR013512">
    <property type="entry name" value="DXP_reductoisomerase_N"/>
</dbReference>
<feature type="binding site" evidence="9">
    <location>
        <position position="119"/>
    </location>
    <ligand>
        <name>NADPH</name>
        <dbReference type="ChEBI" id="CHEBI:57783"/>
    </ligand>
</feature>
<evidence type="ECO:0000256" key="5">
    <source>
        <dbReference type="ARBA" id="ARBA00023002"/>
    </source>
</evidence>
<dbReference type="FunFam" id="3.40.50.720:FF:000045">
    <property type="entry name" value="1-deoxy-D-xylulose 5-phosphate reductoisomerase"/>
    <property type="match status" value="1"/>
</dbReference>
<evidence type="ECO:0000259" key="11">
    <source>
        <dbReference type="Pfam" id="PF08436"/>
    </source>
</evidence>
<evidence type="ECO:0000313" key="14">
    <source>
        <dbReference type="Proteomes" id="UP000824249"/>
    </source>
</evidence>
<comment type="function">
    <text evidence="9">Catalyzes the NADPH-dependent rearrangement and reduction of 1-deoxy-D-xylulose-5-phosphate (DXP) to 2-C-methyl-D-erythritol 4-phosphate (MEP).</text>
</comment>
<dbReference type="EMBL" id="DXFD01000061">
    <property type="protein sequence ID" value="HIX46878.1"/>
    <property type="molecule type" value="Genomic_DNA"/>
</dbReference>
<dbReference type="PIRSF" id="PIRSF006205">
    <property type="entry name" value="Dxp_reductismrs"/>
    <property type="match status" value="1"/>
</dbReference>
<proteinExistence type="inferred from homology"/>